<sequence>MEDAGEQTPPHSSPGYDDSPEEKEAVEETTAEEGEPTPTATTDDGAGGWVAFQDDEGREYFYNNDTGETQWERPASMGPPPDDQQQTEDVSTQEGGVADSSYDDSRGGEDPYAISADTTTSTAGSTMDEGEPRPTSPVATVEEEAEPELSPAEKAELALNEPDAILEPGCLTNVNELLKALDGNVGGQKAIQSLVAGYHGQTAICGLLGLWLAELKSSSTSKKQSNFISAADTVRTIAENVVNTIAKEKFTKAGGDSILSLSKAEVAFLEEMFESNRWRKLLIDLSATHKDSALLMYCLQKISKRGHHREIAKRINQSDYFGVFNSMLAAELTVVGKLAVGGNGESGAKSDDGSTGIDSILADLKRTCSSTSYTYLYAIEVLNDLVHKVKTKKMPDGPKTAGLLRAVRKWDRLREELEDLMMNPPAAGGASKLNPLARKRRVDVALNVSDLYQRQRRRLDPTSDAYTSGDGSRFRRKSPNDLLRDTLDTAVVSLLKNHSLGIQVDKQLADDLLKVAYGGSSDIIGDVLIANPSAIKALLENLFRPGSKRNRNLEVKQKCARLIALAVLASERSVKVASSGDESSSEKRDDLEDQLRKVRADKNHASVEFGIL</sequence>
<feature type="domain" description="WW" evidence="8">
    <location>
        <begin position="48"/>
        <end position="76"/>
    </location>
</feature>
<organism evidence="9">
    <name type="scientific">Ditylum brightwellii</name>
    <dbReference type="NCBI Taxonomy" id="49249"/>
    <lineage>
        <taxon>Eukaryota</taxon>
        <taxon>Sar</taxon>
        <taxon>Stramenopiles</taxon>
        <taxon>Ochrophyta</taxon>
        <taxon>Bacillariophyta</taxon>
        <taxon>Mediophyceae</taxon>
        <taxon>Lithodesmiophycidae</taxon>
        <taxon>Lithodesmiales</taxon>
        <taxon>Lithodesmiaceae</taxon>
        <taxon>Ditylum</taxon>
    </lineage>
</organism>
<reference evidence="9" key="1">
    <citation type="submission" date="2021-01" db="EMBL/GenBank/DDBJ databases">
        <authorList>
            <person name="Corre E."/>
            <person name="Pelletier E."/>
            <person name="Niang G."/>
            <person name="Scheremetjew M."/>
            <person name="Finn R."/>
            <person name="Kale V."/>
            <person name="Holt S."/>
            <person name="Cochrane G."/>
            <person name="Meng A."/>
            <person name="Brown T."/>
            <person name="Cohen L."/>
        </authorList>
    </citation>
    <scope>NUCLEOTIDE SEQUENCE</scope>
    <source>
        <strain evidence="9">Pop2</strain>
    </source>
</reference>
<evidence type="ECO:0000256" key="2">
    <source>
        <dbReference type="ARBA" id="ARBA00005726"/>
    </source>
</evidence>
<evidence type="ECO:0000256" key="3">
    <source>
        <dbReference type="ARBA" id="ARBA00022491"/>
    </source>
</evidence>
<feature type="compositionally biased region" description="Low complexity" evidence="7">
    <location>
        <begin position="113"/>
        <end position="126"/>
    </location>
</feature>
<name>A0A7S1ZHF4_9STRA</name>
<keyword evidence="3" id="KW-0678">Repressor</keyword>
<dbReference type="PROSITE" id="PS50020">
    <property type="entry name" value="WW_DOMAIN_2"/>
    <property type="match status" value="1"/>
</dbReference>
<comment type="subcellular location">
    <subcellularLocation>
        <location evidence="1">Nucleus</location>
    </subcellularLocation>
</comment>
<dbReference type="InterPro" id="IPR036020">
    <property type="entry name" value="WW_dom_sf"/>
</dbReference>
<feature type="compositionally biased region" description="Acidic residues" evidence="7">
    <location>
        <begin position="18"/>
        <end position="35"/>
    </location>
</feature>
<keyword evidence="6" id="KW-0539">Nucleus</keyword>
<evidence type="ECO:0000256" key="7">
    <source>
        <dbReference type="SAM" id="MobiDB-lite"/>
    </source>
</evidence>
<dbReference type="CDD" id="cd00201">
    <property type="entry name" value="WW"/>
    <property type="match status" value="1"/>
</dbReference>
<keyword evidence="5" id="KW-0804">Transcription</keyword>
<gene>
    <name evidence="9" type="ORF">DBRI1063_LOCUS15595</name>
</gene>
<evidence type="ECO:0000256" key="5">
    <source>
        <dbReference type="ARBA" id="ARBA00023163"/>
    </source>
</evidence>
<dbReference type="Pfam" id="PF00397">
    <property type="entry name" value="WW"/>
    <property type="match status" value="1"/>
</dbReference>
<dbReference type="GO" id="GO:0003723">
    <property type="term" value="F:RNA binding"/>
    <property type="evidence" value="ECO:0007669"/>
    <property type="project" value="TreeGrafter"/>
</dbReference>
<dbReference type="InterPro" id="IPR001202">
    <property type="entry name" value="WW_dom"/>
</dbReference>
<evidence type="ECO:0000259" key="8">
    <source>
        <dbReference type="PROSITE" id="PS50020"/>
    </source>
</evidence>
<dbReference type="Pfam" id="PF04858">
    <property type="entry name" value="TH1"/>
    <property type="match status" value="1"/>
</dbReference>
<accession>A0A7S1ZHF4</accession>
<evidence type="ECO:0000256" key="6">
    <source>
        <dbReference type="ARBA" id="ARBA00023242"/>
    </source>
</evidence>
<dbReference type="PANTHER" id="PTHR12144:SF0">
    <property type="entry name" value="NEGATIVE ELONGATION FACTOR C_D"/>
    <property type="match status" value="1"/>
</dbReference>
<dbReference type="AlphaFoldDB" id="A0A7S1ZHF4"/>
<evidence type="ECO:0000256" key="1">
    <source>
        <dbReference type="ARBA" id="ARBA00004123"/>
    </source>
</evidence>
<feature type="compositionally biased region" description="Polar residues" evidence="7">
    <location>
        <begin position="83"/>
        <end position="94"/>
    </location>
</feature>
<protein>
    <recommendedName>
        <fullName evidence="8">WW domain-containing protein</fullName>
    </recommendedName>
</protein>
<dbReference type="PANTHER" id="PTHR12144">
    <property type="entry name" value="NEGATIVE ELONGATION FACTOR D"/>
    <property type="match status" value="1"/>
</dbReference>
<feature type="region of interest" description="Disordered" evidence="7">
    <location>
        <begin position="457"/>
        <end position="479"/>
    </location>
</feature>
<evidence type="ECO:0000313" key="9">
    <source>
        <dbReference type="EMBL" id="CAD9339064.1"/>
    </source>
</evidence>
<dbReference type="GO" id="GO:0034244">
    <property type="term" value="P:negative regulation of transcription elongation by RNA polymerase II"/>
    <property type="evidence" value="ECO:0007669"/>
    <property type="project" value="TreeGrafter"/>
</dbReference>
<dbReference type="GO" id="GO:0032021">
    <property type="term" value="C:NELF complex"/>
    <property type="evidence" value="ECO:0007669"/>
    <property type="project" value="TreeGrafter"/>
</dbReference>
<dbReference type="InterPro" id="IPR006942">
    <property type="entry name" value="TH1"/>
</dbReference>
<keyword evidence="4" id="KW-0805">Transcription regulation</keyword>
<dbReference type="SMART" id="SM00456">
    <property type="entry name" value="WW"/>
    <property type="match status" value="1"/>
</dbReference>
<dbReference type="EMBL" id="HBGN01024363">
    <property type="protein sequence ID" value="CAD9339064.1"/>
    <property type="molecule type" value="Transcribed_RNA"/>
</dbReference>
<feature type="region of interest" description="Disordered" evidence="7">
    <location>
        <begin position="1"/>
        <end position="154"/>
    </location>
</feature>
<dbReference type="PROSITE" id="PS01159">
    <property type="entry name" value="WW_DOMAIN_1"/>
    <property type="match status" value="1"/>
</dbReference>
<dbReference type="Gene3D" id="2.20.70.10">
    <property type="match status" value="1"/>
</dbReference>
<proteinExistence type="inferred from homology"/>
<evidence type="ECO:0000256" key="4">
    <source>
        <dbReference type="ARBA" id="ARBA00023015"/>
    </source>
</evidence>
<dbReference type="SUPFAM" id="SSF51045">
    <property type="entry name" value="WW domain"/>
    <property type="match status" value="1"/>
</dbReference>
<comment type="similarity">
    <text evidence="2">Belongs to the NELF-D family.</text>
</comment>